<dbReference type="EMBL" id="QSFW01000014">
    <property type="protein sequence ID" value="RHA86842.1"/>
    <property type="molecule type" value="Genomic_DNA"/>
</dbReference>
<dbReference type="EMBL" id="QSUC01000025">
    <property type="protein sequence ID" value="RGN08251.1"/>
    <property type="molecule type" value="Genomic_DNA"/>
</dbReference>
<organism evidence="1 3">
    <name type="scientific">Segatella copri</name>
    <dbReference type="NCBI Taxonomy" id="165179"/>
    <lineage>
        <taxon>Bacteria</taxon>
        <taxon>Pseudomonadati</taxon>
        <taxon>Bacteroidota</taxon>
        <taxon>Bacteroidia</taxon>
        <taxon>Bacteroidales</taxon>
        <taxon>Prevotellaceae</taxon>
        <taxon>Segatella</taxon>
    </lineage>
</organism>
<comment type="caution">
    <text evidence="1">The sequence shown here is derived from an EMBL/GenBank/DDBJ whole genome shotgun (WGS) entry which is preliminary data.</text>
</comment>
<evidence type="ECO:0000313" key="1">
    <source>
        <dbReference type="EMBL" id="RGN08251.1"/>
    </source>
</evidence>
<evidence type="ECO:0000313" key="4">
    <source>
        <dbReference type="Proteomes" id="UP000284990"/>
    </source>
</evidence>
<reference evidence="3 4" key="1">
    <citation type="submission" date="2018-08" db="EMBL/GenBank/DDBJ databases">
        <title>A genome reference for cultivated species of the human gut microbiota.</title>
        <authorList>
            <person name="Zou Y."/>
            <person name="Xue W."/>
            <person name="Luo G."/>
        </authorList>
    </citation>
    <scope>NUCLEOTIDE SEQUENCE [LARGE SCALE GENOMIC DNA]</scope>
    <source>
        <strain evidence="2 4">AM42-23AC</strain>
        <strain evidence="1 3">OM06-11</strain>
    </source>
</reference>
<accession>A0AA92T2K6</accession>
<name>A0AA92T2K6_9BACT</name>
<dbReference type="Proteomes" id="UP000284990">
    <property type="component" value="Unassembled WGS sequence"/>
</dbReference>
<proteinExistence type="predicted"/>
<evidence type="ECO:0000313" key="3">
    <source>
        <dbReference type="Proteomes" id="UP000261245"/>
    </source>
</evidence>
<evidence type="ECO:0000313" key="2">
    <source>
        <dbReference type="EMBL" id="RHA86842.1"/>
    </source>
</evidence>
<dbReference type="AlphaFoldDB" id="A0AA92T2K6"/>
<dbReference type="Proteomes" id="UP000261245">
    <property type="component" value="Unassembled WGS sequence"/>
</dbReference>
<dbReference type="RefSeq" id="WP_117728326.1">
    <property type="nucleotide sequence ID" value="NZ_JAPDUZ010000001.1"/>
</dbReference>
<protein>
    <submittedName>
        <fullName evidence="1">Uncharacterized protein</fullName>
    </submittedName>
</protein>
<gene>
    <name evidence="2" type="ORF">DW916_08260</name>
    <name evidence="1" type="ORF">DXB80_09620</name>
</gene>
<sequence>MEDEIVKKHIDVIIENTFNTISEVYRTQMENQKIGTYNNNSSRIIFPLKRESKDKKEEFRISEQELRFVFVEEFNKYCSKNWDAYYSVETPTSKRYDFSNKEKPCKVDYPKGQSAMVDFSIFLKEQDKLTRVALIEFKALNPDKQSYMKDYVKLLNEDQKFVYFIMIVKSANNRTIKSIADKINASYANAGLDTGKTVEFRCLDLGKGRKFQKSF</sequence>